<protein>
    <recommendedName>
        <fullName evidence="5">Lipoprotein</fullName>
    </recommendedName>
</protein>
<evidence type="ECO:0008006" key="5">
    <source>
        <dbReference type="Google" id="ProtNLM"/>
    </source>
</evidence>
<gene>
    <name evidence="3" type="ORF">GCM10011320_50770</name>
</gene>
<keyword evidence="4" id="KW-1185">Reference proteome</keyword>
<dbReference type="PROSITE" id="PS51257">
    <property type="entry name" value="PROKAR_LIPOPROTEIN"/>
    <property type="match status" value="1"/>
</dbReference>
<sequence>MTRAALAALAVLLLAAACGKVGPVRAPGPPSAITYPRQYPAPEPPPRPATEPTTRPAVESTPQ</sequence>
<feature type="compositionally biased region" description="Pro residues" evidence="1">
    <location>
        <begin position="39"/>
        <end position="49"/>
    </location>
</feature>
<evidence type="ECO:0000313" key="4">
    <source>
        <dbReference type="Proteomes" id="UP000661507"/>
    </source>
</evidence>
<feature type="signal peptide" evidence="2">
    <location>
        <begin position="1"/>
        <end position="26"/>
    </location>
</feature>
<feature type="region of interest" description="Disordered" evidence="1">
    <location>
        <begin position="21"/>
        <end position="63"/>
    </location>
</feature>
<evidence type="ECO:0000313" key="3">
    <source>
        <dbReference type="EMBL" id="GGJ36958.1"/>
    </source>
</evidence>
<comment type="caution">
    <text evidence="3">The sequence shown here is derived from an EMBL/GenBank/DDBJ whole genome shotgun (WGS) entry which is preliminary data.</text>
</comment>
<organism evidence="3 4">
    <name type="scientific">Neoroseomonas lacus</name>
    <dbReference type="NCBI Taxonomy" id="287609"/>
    <lineage>
        <taxon>Bacteria</taxon>
        <taxon>Pseudomonadati</taxon>
        <taxon>Pseudomonadota</taxon>
        <taxon>Alphaproteobacteria</taxon>
        <taxon>Acetobacterales</taxon>
        <taxon>Acetobacteraceae</taxon>
        <taxon>Neoroseomonas</taxon>
    </lineage>
</organism>
<dbReference type="AlphaFoldDB" id="A0A917L2R6"/>
<proteinExistence type="predicted"/>
<name>A0A917L2R6_9PROT</name>
<evidence type="ECO:0000256" key="2">
    <source>
        <dbReference type="SAM" id="SignalP"/>
    </source>
</evidence>
<evidence type="ECO:0000256" key="1">
    <source>
        <dbReference type="SAM" id="MobiDB-lite"/>
    </source>
</evidence>
<accession>A0A917L2R6</accession>
<dbReference type="RefSeq" id="WP_188972317.1">
    <property type="nucleotide sequence ID" value="NZ_BMKW01000015.1"/>
</dbReference>
<reference evidence="3" key="1">
    <citation type="journal article" date="2014" name="Int. J. Syst. Evol. Microbiol.">
        <title>Complete genome sequence of Corynebacterium casei LMG S-19264T (=DSM 44701T), isolated from a smear-ripened cheese.</title>
        <authorList>
            <consortium name="US DOE Joint Genome Institute (JGI-PGF)"/>
            <person name="Walter F."/>
            <person name="Albersmeier A."/>
            <person name="Kalinowski J."/>
            <person name="Ruckert C."/>
        </authorList>
    </citation>
    <scope>NUCLEOTIDE SEQUENCE</scope>
    <source>
        <strain evidence="3">CGMCC 1.3617</strain>
    </source>
</reference>
<reference evidence="3" key="2">
    <citation type="submission" date="2020-09" db="EMBL/GenBank/DDBJ databases">
        <authorList>
            <person name="Sun Q."/>
            <person name="Zhou Y."/>
        </authorList>
    </citation>
    <scope>NUCLEOTIDE SEQUENCE</scope>
    <source>
        <strain evidence="3">CGMCC 1.3617</strain>
    </source>
</reference>
<dbReference type="Proteomes" id="UP000661507">
    <property type="component" value="Unassembled WGS sequence"/>
</dbReference>
<keyword evidence="2" id="KW-0732">Signal</keyword>
<feature type="chain" id="PRO_5037747400" description="Lipoprotein" evidence="2">
    <location>
        <begin position="27"/>
        <end position="63"/>
    </location>
</feature>
<dbReference type="EMBL" id="BMKW01000015">
    <property type="protein sequence ID" value="GGJ36958.1"/>
    <property type="molecule type" value="Genomic_DNA"/>
</dbReference>